<reference evidence="2 3" key="1">
    <citation type="submission" date="2024-04" db="EMBL/GenBank/DDBJ databases">
        <authorList>
            <person name="Fracassetti M."/>
        </authorList>
    </citation>
    <scope>NUCLEOTIDE SEQUENCE [LARGE SCALE GENOMIC DNA]</scope>
</reference>
<evidence type="ECO:0000313" key="3">
    <source>
        <dbReference type="Proteomes" id="UP001497516"/>
    </source>
</evidence>
<dbReference type="EMBL" id="OZ034817">
    <property type="protein sequence ID" value="CAL1381796.1"/>
    <property type="molecule type" value="Genomic_DNA"/>
</dbReference>
<evidence type="ECO:0000313" key="2">
    <source>
        <dbReference type="EMBL" id="CAL1381796.1"/>
    </source>
</evidence>
<protein>
    <submittedName>
        <fullName evidence="2">Uncharacterized protein</fullName>
    </submittedName>
</protein>
<feature type="compositionally biased region" description="Acidic residues" evidence="1">
    <location>
        <begin position="20"/>
        <end position="49"/>
    </location>
</feature>
<dbReference type="AlphaFoldDB" id="A0AAV2E786"/>
<accession>A0AAV2E786</accession>
<sequence>MRDLMQIRFRLAQLRLRDANDEEEEEAEEEEEEEASTMNEQEDKEDPLIEELACKTIIAPKHQEEETKQGSIDGVERKEEESKEEKEFDTQHEKNTSLEGKEFENAIGVQPMDKVEVDEASTKYAYYSSFPRP</sequence>
<evidence type="ECO:0000256" key="1">
    <source>
        <dbReference type="SAM" id="MobiDB-lite"/>
    </source>
</evidence>
<proteinExistence type="predicted"/>
<keyword evidence="3" id="KW-1185">Reference proteome</keyword>
<name>A0AAV2E786_9ROSI</name>
<feature type="compositionally biased region" description="Basic and acidic residues" evidence="1">
    <location>
        <begin position="61"/>
        <end position="104"/>
    </location>
</feature>
<dbReference type="Proteomes" id="UP001497516">
    <property type="component" value="Chromosome 4"/>
</dbReference>
<gene>
    <name evidence="2" type="ORF">LTRI10_LOCUS23151</name>
</gene>
<organism evidence="2 3">
    <name type="scientific">Linum trigynum</name>
    <dbReference type="NCBI Taxonomy" id="586398"/>
    <lineage>
        <taxon>Eukaryota</taxon>
        <taxon>Viridiplantae</taxon>
        <taxon>Streptophyta</taxon>
        <taxon>Embryophyta</taxon>
        <taxon>Tracheophyta</taxon>
        <taxon>Spermatophyta</taxon>
        <taxon>Magnoliopsida</taxon>
        <taxon>eudicotyledons</taxon>
        <taxon>Gunneridae</taxon>
        <taxon>Pentapetalae</taxon>
        <taxon>rosids</taxon>
        <taxon>fabids</taxon>
        <taxon>Malpighiales</taxon>
        <taxon>Linaceae</taxon>
        <taxon>Linum</taxon>
    </lineage>
</organism>
<feature type="region of interest" description="Disordered" evidence="1">
    <location>
        <begin position="14"/>
        <end position="110"/>
    </location>
</feature>